<keyword evidence="2" id="KW-0472">Membrane</keyword>
<evidence type="ECO:0000256" key="1">
    <source>
        <dbReference type="SAM" id="MobiDB-lite"/>
    </source>
</evidence>
<keyword evidence="2" id="KW-1133">Transmembrane helix</keyword>
<dbReference type="Proteomes" id="UP000044841">
    <property type="component" value="Unassembled WGS sequence"/>
</dbReference>
<evidence type="ECO:0008006" key="5">
    <source>
        <dbReference type="Google" id="ProtNLM"/>
    </source>
</evidence>
<feature type="transmembrane region" description="Helical" evidence="2">
    <location>
        <begin position="623"/>
        <end position="642"/>
    </location>
</feature>
<sequence length="700" mass="78972">MIRLKTQTIWGILMIATWIEGIVAHRINITAHDTNKAHISYSNDPVKCNRWVNNWVFWKACDSWVKPWASGVYHSQGKQVTFHSSLNHQLALVTIEFKGTDVWVYGPPLSQLAELPPDYKICLHESYHLSSKHQCYQINIAKAYSAIGDEDEPVVIFSRGQLQDQQHRIVISVADPVDEIQAYSGVQFSHTTYTISRPTPWPVEEDHWRYRKVVMHNTHPLLSYSPQPSSGWFSSSPWSAKVSTAEDGTVTSWHELESHNEENRDQWGIETKIKAGAVAVYGAPRAYVNPDNLGSVCVRMDLGLCETVDLKTIYANEKFNAQYEPVLLWRNDALDPSRETHIFIRLVNAPTGAMSVFPFKSIVYFEEQEYSSPEPFFGSSENVTIKHDNQAISYNPGRRCDGHSIFGDCNSWFDPWAWREVGPLGSVLTFRSTFSMYRVKEDPHITLDFKGSAVYLFGAPKAYAPRHFAPQHVCLNNVCRVIDVEQAYLQSSRDDMKPAGINEAQGQNTTIQEIITPLSSPHPELEPVLISATTGLDDKAEHTLRLALASSPAPDDAVMTIVKVVYTKVTYRYPGRPDPPAPKPDRTFRGPLQPFYATKWVLLDHKPPPPFSIDLPPPAQSPFPLLFAIVLLVTGAVALPRVRRLWHSKTRETQPLLPGGHPPHHSRPWGYAEPPPGYPNPTDVLPSYSSSTNNTSNRRR</sequence>
<evidence type="ECO:0000256" key="2">
    <source>
        <dbReference type="SAM" id="Phobius"/>
    </source>
</evidence>
<gene>
    <name evidence="3" type="ORF">RSOLAG22IIIB_13086</name>
</gene>
<organism evidence="3 4">
    <name type="scientific">Rhizoctonia solani</name>
    <dbReference type="NCBI Taxonomy" id="456999"/>
    <lineage>
        <taxon>Eukaryota</taxon>
        <taxon>Fungi</taxon>
        <taxon>Dikarya</taxon>
        <taxon>Basidiomycota</taxon>
        <taxon>Agaricomycotina</taxon>
        <taxon>Agaricomycetes</taxon>
        <taxon>Cantharellales</taxon>
        <taxon>Ceratobasidiaceae</taxon>
        <taxon>Rhizoctonia</taxon>
    </lineage>
</organism>
<protein>
    <recommendedName>
        <fullName evidence="5">Transmembrane protein</fullName>
    </recommendedName>
</protein>
<proteinExistence type="predicted"/>
<name>A0A0K6GIA3_9AGAM</name>
<feature type="region of interest" description="Disordered" evidence="1">
    <location>
        <begin position="653"/>
        <end position="700"/>
    </location>
</feature>
<accession>A0A0K6GIA3</accession>
<keyword evidence="4" id="KW-1185">Reference proteome</keyword>
<feature type="compositionally biased region" description="Low complexity" evidence="1">
    <location>
        <begin position="689"/>
        <end position="700"/>
    </location>
</feature>
<dbReference type="EMBL" id="CYGV01001991">
    <property type="protein sequence ID" value="CUA78352.1"/>
    <property type="molecule type" value="Genomic_DNA"/>
</dbReference>
<evidence type="ECO:0000313" key="3">
    <source>
        <dbReference type="EMBL" id="CUA78352.1"/>
    </source>
</evidence>
<evidence type="ECO:0000313" key="4">
    <source>
        <dbReference type="Proteomes" id="UP000044841"/>
    </source>
</evidence>
<keyword evidence="2" id="KW-0812">Transmembrane</keyword>
<dbReference type="AlphaFoldDB" id="A0A0K6GIA3"/>
<reference evidence="3 4" key="1">
    <citation type="submission" date="2015-07" db="EMBL/GenBank/DDBJ databases">
        <authorList>
            <person name="Noorani M."/>
        </authorList>
    </citation>
    <scope>NUCLEOTIDE SEQUENCE [LARGE SCALE GENOMIC DNA]</scope>
    <source>
        <strain evidence="3">BBA 69670</strain>
    </source>
</reference>